<evidence type="ECO:0000313" key="1">
    <source>
        <dbReference type="EMBL" id="KAK3301866.1"/>
    </source>
</evidence>
<dbReference type="EMBL" id="JAUDZG010000008">
    <property type="protein sequence ID" value="KAK3301866.1"/>
    <property type="molecule type" value="Genomic_DNA"/>
</dbReference>
<name>A0AAJ0GL00_9PEZI</name>
<organism evidence="1 2">
    <name type="scientific">Chaetomium strumarium</name>
    <dbReference type="NCBI Taxonomy" id="1170767"/>
    <lineage>
        <taxon>Eukaryota</taxon>
        <taxon>Fungi</taxon>
        <taxon>Dikarya</taxon>
        <taxon>Ascomycota</taxon>
        <taxon>Pezizomycotina</taxon>
        <taxon>Sordariomycetes</taxon>
        <taxon>Sordariomycetidae</taxon>
        <taxon>Sordariales</taxon>
        <taxon>Chaetomiaceae</taxon>
        <taxon>Chaetomium</taxon>
    </lineage>
</organism>
<dbReference type="RefSeq" id="XP_062717646.1">
    <property type="nucleotide sequence ID" value="XM_062871085.1"/>
</dbReference>
<reference evidence="1" key="2">
    <citation type="submission" date="2023-06" db="EMBL/GenBank/DDBJ databases">
        <authorList>
            <consortium name="Lawrence Berkeley National Laboratory"/>
            <person name="Mondo S.J."/>
            <person name="Hensen N."/>
            <person name="Bonometti L."/>
            <person name="Westerberg I."/>
            <person name="Brannstrom I.O."/>
            <person name="Guillou S."/>
            <person name="Cros-Aarteil S."/>
            <person name="Calhoun S."/>
            <person name="Haridas S."/>
            <person name="Kuo A."/>
            <person name="Pangilinan J."/>
            <person name="Riley R."/>
            <person name="Labutti K."/>
            <person name="Andreopoulos B."/>
            <person name="Lipzen A."/>
            <person name="Chen C."/>
            <person name="Yanf M."/>
            <person name="Daum C."/>
            <person name="Ng V."/>
            <person name="Clum A."/>
            <person name="Steindorff A."/>
            <person name="Ohm R."/>
            <person name="Martin F."/>
            <person name="Silar P."/>
            <person name="Natvig D."/>
            <person name="Lalanne C."/>
            <person name="Gautier V."/>
            <person name="Ament-Velasquez S.L."/>
            <person name="Kruys A."/>
            <person name="Hutchinson M.I."/>
            <person name="Powell A.J."/>
            <person name="Barry K."/>
            <person name="Miller A.N."/>
            <person name="Grigoriev I.V."/>
            <person name="Debuchy R."/>
            <person name="Gladieux P."/>
            <person name="Thoren M.H."/>
            <person name="Johannesson H."/>
        </authorList>
    </citation>
    <scope>NUCLEOTIDE SEQUENCE</scope>
    <source>
        <strain evidence="1">CBS 333.67</strain>
    </source>
</reference>
<sequence>MVFPRGQQSLGVVLRTCHEAPRSHLSPVYIVSGIRGILHGRIMAVPSLLPSYPGKEPCRAWTVMLDDPNGGIVNGEWGSVVVDRETNGVYGHIVGRGPLAHAYVVSLAHVLDQLNSCFGGAASTPTLSPPTGFRPRSQDPGDQYPSIAAPGSASVVTRGRNLGLQTTGPPVAPSFTPITIGEAAKLSSMRRLWDAVTP</sequence>
<protein>
    <submittedName>
        <fullName evidence="1">Uncharacterized protein</fullName>
    </submittedName>
</protein>
<accession>A0AAJ0GL00</accession>
<reference evidence="1" key="1">
    <citation type="journal article" date="2023" name="Mol. Phylogenet. Evol.">
        <title>Genome-scale phylogeny and comparative genomics of the fungal order Sordariales.</title>
        <authorList>
            <person name="Hensen N."/>
            <person name="Bonometti L."/>
            <person name="Westerberg I."/>
            <person name="Brannstrom I.O."/>
            <person name="Guillou S."/>
            <person name="Cros-Aarteil S."/>
            <person name="Calhoun S."/>
            <person name="Haridas S."/>
            <person name="Kuo A."/>
            <person name="Mondo S."/>
            <person name="Pangilinan J."/>
            <person name="Riley R."/>
            <person name="LaButti K."/>
            <person name="Andreopoulos B."/>
            <person name="Lipzen A."/>
            <person name="Chen C."/>
            <person name="Yan M."/>
            <person name="Daum C."/>
            <person name="Ng V."/>
            <person name="Clum A."/>
            <person name="Steindorff A."/>
            <person name="Ohm R.A."/>
            <person name="Martin F."/>
            <person name="Silar P."/>
            <person name="Natvig D.O."/>
            <person name="Lalanne C."/>
            <person name="Gautier V."/>
            <person name="Ament-Velasquez S.L."/>
            <person name="Kruys A."/>
            <person name="Hutchinson M.I."/>
            <person name="Powell A.J."/>
            <person name="Barry K."/>
            <person name="Miller A.N."/>
            <person name="Grigoriev I.V."/>
            <person name="Debuchy R."/>
            <person name="Gladieux P."/>
            <person name="Hiltunen Thoren M."/>
            <person name="Johannesson H."/>
        </authorList>
    </citation>
    <scope>NUCLEOTIDE SEQUENCE</scope>
    <source>
        <strain evidence="1">CBS 333.67</strain>
    </source>
</reference>
<evidence type="ECO:0000313" key="2">
    <source>
        <dbReference type="Proteomes" id="UP001273166"/>
    </source>
</evidence>
<gene>
    <name evidence="1" type="ORF">B0T15DRAFT_578106</name>
</gene>
<proteinExistence type="predicted"/>
<dbReference type="GeneID" id="87889914"/>
<dbReference type="AlphaFoldDB" id="A0AAJ0GL00"/>
<comment type="caution">
    <text evidence="1">The sequence shown here is derived from an EMBL/GenBank/DDBJ whole genome shotgun (WGS) entry which is preliminary data.</text>
</comment>
<keyword evidence="2" id="KW-1185">Reference proteome</keyword>
<dbReference type="Proteomes" id="UP001273166">
    <property type="component" value="Unassembled WGS sequence"/>
</dbReference>